<dbReference type="PANTHER" id="PTHR31194:SF189">
    <property type="entry name" value="AP2_ERF DOMAIN-CONTAINING PROTEIN"/>
    <property type="match status" value="1"/>
</dbReference>
<evidence type="ECO:0000256" key="4">
    <source>
        <dbReference type="ARBA" id="ARBA00023163"/>
    </source>
</evidence>
<evidence type="ECO:0000256" key="1">
    <source>
        <dbReference type="ARBA" id="ARBA00004123"/>
    </source>
</evidence>
<evidence type="ECO:0000256" key="2">
    <source>
        <dbReference type="ARBA" id="ARBA00023015"/>
    </source>
</evidence>
<dbReference type="EMBL" id="JAUUTY010000006">
    <property type="protein sequence ID" value="KAK1614917.1"/>
    <property type="molecule type" value="Genomic_DNA"/>
</dbReference>
<sequence>RCGEGGGSSGEEEKMKRARPESSTWTEVRGVYRLRSGRYGASIWDQSRRTQVWLGSFGTVEDAAGAYAAAAAKLPGGRKRPKFRGVYRSPSGKYGALIVHSKRKARTWLGTFGTAEEAARAYDAAAVELHGARAVTNFGPGRRVRVDPRTTQHGHLSAAEWLQVEELLKDMDSIDDKEALIDAAAILHQIALAGHEHGGRD</sequence>
<keyword evidence="4" id="KW-0804">Transcription</keyword>
<proteinExistence type="predicted"/>
<feature type="compositionally biased region" description="Basic and acidic residues" evidence="6">
    <location>
        <begin position="11"/>
        <end position="20"/>
    </location>
</feature>
<feature type="domain" description="AP2/ERF" evidence="7">
    <location>
        <begin position="27"/>
        <end position="84"/>
    </location>
</feature>
<dbReference type="PRINTS" id="PR00367">
    <property type="entry name" value="ETHRSPELEMNT"/>
</dbReference>
<evidence type="ECO:0000259" key="7">
    <source>
        <dbReference type="PROSITE" id="PS51032"/>
    </source>
</evidence>
<feature type="non-terminal residue" evidence="8">
    <location>
        <position position="1"/>
    </location>
</feature>
<keyword evidence="5" id="KW-0539">Nucleus</keyword>
<organism evidence="8 9">
    <name type="scientific">Lolium multiflorum</name>
    <name type="common">Italian ryegrass</name>
    <name type="synonym">Lolium perenne subsp. multiflorum</name>
    <dbReference type="NCBI Taxonomy" id="4521"/>
    <lineage>
        <taxon>Eukaryota</taxon>
        <taxon>Viridiplantae</taxon>
        <taxon>Streptophyta</taxon>
        <taxon>Embryophyta</taxon>
        <taxon>Tracheophyta</taxon>
        <taxon>Spermatophyta</taxon>
        <taxon>Magnoliopsida</taxon>
        <taxon>Liliopsida</taxon>
        <taxon>Poales</taxon>
        <taxon>Poaceae</taxon>
        <taxon>BOP clade</taxon>
        <taxon>Pooideae</taxon>
        <taxon>Poodae</taxon>
        <taxon>Poeae</taxon>
        <taxon>Poeae Chloroplast Group 2 (Poeae type)</taxon>
        <taxon>Loliodinae</taxon>
        <taxon>Loliinae</taxon>
        <taxon>Lolium</taxon>
    </lineage>
</organism>
<dbReference type="GO" id="GO:0003700">
    <property type="term" value="F:DNA-binding transcription factor activity"/>
    <property type="evidence" value="ECO:0007669"/>
    <property type="project" value="InterPro"/>
</dbReference>
<dbReference type="InterPro" id="IPR001471">
    <property type="entry name" value="AP2/ERF_dom"/>
</dbReference>
<feature type="domain" description="AP2/ERF" evidence="7">
    <location>
        <begin position="82"/>
        <end position="139"/>
    </location>
</feature>
<dbReference type="AlphaFoldDB" id="A0AAD8R5V9"/>
<keyword evidence="3" id="KW-0238">DNA-binding</keyword>
<gene>
    <name evidence="8" type="ORF">QYE76_020434</name>
</gene>
<evidence type="ECO:0000256" key="6">
    <source>
        <dbReference type="SAM" id="MobiDB-lite"/>
    </source>
</evidence>
<keyword evidence="9" id="KW-1185">Reference proteome</keyword>
<dbReference type="PANTHER" id="PTHR31194">
    <property type="entry name" value="SHN SHINE , DNA BINDING / TRANSCRIPTION FACTOR"/>
    <property type="match status" value="1"/>
</dbReference>
<name>A0AAD8R5V9_LOLMU</name>
<comment type="subcellular location">
    <subcellularLocation>
        <location evidence="1">Nucleus</location>
    </subcellularLocation>
</comment>
<protein>
    <recommendedName>
        <fullName evidence="7">AP2/ERF domain-containing protein</fullName>
    </recommendedName>
</protein>
<dbReference type="Gene3D" id="3.30.730.10">
    <property type="entry name" value="AP2/ERF domain"/>
    <property type="match status" value="2"/>
</dbReference>
<dbReference type="SUPFAM" id="SSF54171">
    <property type="entry name" value="DNA-binding domain"/>
    <property type="match status" value="2"/>
</dbReference>
<evidence type="ECO:0000256" key="5">
    <source>
        <dbReference type="ARBA" id="ARBA00023242"/>
    </source>
</evidence>
<dbReference type="GO" id="GO:0005634">
    <property type="term" value="C:nucleus"/>
    <property type="evidence" value="ECO:0007669"/>
    <property type="project" value="UniProtKB-SubCell"/>
</dbReference>
<evidence type="ECO:0000313" key="9">
    <source>
        <dbReference type="Proteomes" id="UP001231189"/>
    </source>
</evidence>
<feature type="region of interest" description="Disordered" evidence="6">
    <location>
        <begin position="1"/>
        <end position="23"/>
    </location>
</feature>
<comment type="caution">
    <text evidence="8">The sequence shown here is derived from an EMBL/GenBank/DDBJ whole genome shotgun (WGS) entry which is preliminary data.</text>
</comment>
<dbReference type="GO" id="GO:0003677">
    <property type="term" value="F:DNA binding"/>
    <property type="evidence" value="ECO:0007669"/>
    <property type="project" value="UniProtKB-KW"/>
</dbReference>
<evidence type="ECO:0000256" key="3">
    <source>
        <dbReference type="ARBA" id="ARBA00023125"/>
    </source>
</evidence>
<keyword evidence="2" id="KW-0805">Transcription regulation</keyword>
<dbReference type="InterPro" id="IPR036955">
    <property type="entry name" value="AP2/ERF_dom_sf"/>
</dbReference>
<dbReference type="InterPro" id="IPR050913">
    <property type="entry name" value="AP2/ERF_ERF"/>
</dbReference>
<dbReference type="Proteomes" id="UP001231189">
    <property type="component" value="Unassembled WGS sequence"/>
</dbReference>
<evidence type="ECO:0000313" key="8">
    <source>
        <dbReference type="EMBL" id="KAK1614917.1"/>
    </source>
</evidence>
<dbReference type="PROSITE" id="PS51032">
    <property type="entry name" value="AP2_ERF"/>
    <property type="match status" value="2"/>
</dbReference>
<reference evidence="8" key="1">
    <citation type="submission" date="2023-07" db="EMBL/GenBank/DDBJ databases">
        <title>A chromosome-level genome assembly of Lolium multiflorum.</title>
        <authorList>
            <person name="Chen Y."/>
            <person name="Copetti D."/>
            <person name="Kolliker R."/>
            <person name="Studer B."/>
        </authorList>
    </citation>
    <scope>NUCLEOTIDE SEQUENCE</scope>
    <source>
        <strain evidence="8">02402/16</strain>
        <tissue evidence="8">Leaf</tissue>
    </source>
</reference>
<dbReference type="Pfam" id="PF00847">
    <property type="entry name" value="AP2"/>
    <property type="match status" value="1"/>
</dbReference>
<accession>A0AAD8R5V9</accession>
<dbReference type="SMART" id="SM00380">
    <property type="entry name" value="AP2"/>
    <property type="match status" value="2"/>
</dbReference>
<dbReference type="InterPro" id="IPR016177">
    <property type="entry name" value="DNA-bd_dom_sf"/>
</dbReference>